<dbReference type="AlphaFoldDB" id="A0A168EIF3"/>
<evidence type="ECO:0000313" key="7">
    <source>
        <dbReference type="Proteomes" id="UP000076794"/>
    </source>
</evidence>
<dbReference type="EC" id="2.6.1.21" evidence="6"/>
<name>A0A168EIF3_9MICO</name>
<reference evidence="6 7" key="1">
    <citation type="submission" date="2016-01" db="EMBL/GenBank/DDBJ databases">
        <title>Complete genome sequence of a soil Actinobacterium, Isoptericola dokdonensis DS-3.</title>
        <authorList>
            <person name="Kwon S.-K."/>
            <person name="Kim J.F."/>
        </authorList>
    </citation>
    <scope>NUCLEOTIDE SEQUENCE [LARGE SCALE GENOMIC DNA]</scope>
    <source>
        <strain evidence="6 7">DS-3</strain>
    </source>
</reference>
<evidence type="ECO:0000256" key="3">
    <source>
        <dbReference type="ARBA" id="ARBA00022898"/>
    </source>
</evidence>
<accession>A0A168EIF3</accession>
<dbReference type="InterPro" id="IPR036038">
    <property type="entry name" value="Aminotransferase-like"/>
</dbReference>
<dbReference type="InterPro" id="IPR043131">
    <property type="entry name" value="BCAT-like_N"/>
</dbReference>
<dbReference type="RefSeq" id="WP_068200956.1">
    <property type="nucleotide sequence ID" value="NZ_CP014209.1"/>
</dbReference>
<dbReference type="GO" id="GO:0005829">
    <property type="term" value="C:cytosol"/>
    <property type="evidence" value="ECO:0007669"/>
    <property type="project" value="TreeGrafter"/>
</dbReference>
<dbReference type="PANTHER" id="PTHR42743:SF11">
    <property type="entry name" value="AMINODEOXYCHORISMATE LYASE"/>
    <property type="match status" value="1"/>
</dbReference>
<dbReference type="Gene3D" id="3.20.10.10">
    <property type="entry name" value="D-amino Acid Aminotransferase, subunit A, domain 2"/>
    <property type="match status" value="1"/>
</dbReference>
<evidence type="ECO:0000313" key="6">
    <source>
        <dbReference type="EMBL" id="ANC30061.1"/>
    </source>
</evidence>
<dbReference type="PATRIC" id="fig|1300344.3.peg.478"/>
<proteinExistence type="inferred from homology"/>
<keyword evidence="3 5" id="KW-0663">Pyridoxal phosphate</keyword>
<dbReference type="SUPFAM" id="SSF56752">
    <property type="entry name" value="D-aminoacid aminotransferase-like PLP-dependent enzymes"/>
    <property type="match status" value="1"/>
</dbReference>
<gene>
    <name evidence="6" type="primary">dat</name>
    <name evidence="6" type="ORF">I598_0480</name>
</gene>
<organism evidence="6 7">
    <name type="scientific">Isoptericola dokdonensis DS-3</name>
    <dbReference type="NCBI Taxonomy" id="1300344"/>
    <lineage>
        <taxon>Bacteria</taxon>
        <taxon>Bacillati</taxon>
        <taxon>Actinomycetota</taxon>
        <taxon>Actinomycetes</taxon>
        <taxon>Micrococcales</taxon>
        <taxon>Promicromonosporaceae</taxon>
        <taxon>Isoptericola</taxon>
    </lineage>
</organism>
<keyword evidence="6" id="KW-0032">Aminotransferase</keyword>
<dbReference type="Proteomes" id="UP000076794">
    <property type="component" value="Chromosome"/>
</dbReference>
<dbReference type="KEGG" id="ido:I598_0480"/>
<dbReference type="Pfam" id="PF01063">
    <property type="entry name" value="Aminotran_4"/>
    <property type="match status" value="1"/>
</dbReference>
<dbReference type="InterPro" id="IPR050571">
    <property type="entry name" value="Class-IV_PLP-Dep_Aminotrnsfr"/>
</dbReference>
<dbReference type="GO" id="GO:0047810">
    <property type="term" value="F:D-alanine-2-oxoglutarate aminotransferase activity"/>
    <property type="evidence" value="ECO:0007669"/>
    <property type="project" value="UniProtKB-EC"/>
</dbReference>
<dbReference type="GO" id="GO:0046394">
    <property type="term" value="P:carboxylic acid biosynthetic process"/>
    <property type="evidence" value="ECO:0007669"/>
    <property type="project" value="UniProtKB-ARBA"/>
</dbReference>
<dbReference type="InterPro" id="IPR018300">
    <property type="entry name" value="Aminotrans_IV_CS"/>
</dbReference>
<dbReference type="PROSITE" id="PS00770">
    <property type="entry name" value="AA_TRANSFER_CLASS_4"/>
    <property type="match status" value="1"/>
</dbReference>
<dbReference type="OrthoDB" id="9805628at2"/>
<dbReference type="InterPro" id="IPR043132">
    <property type="entry name" value="BCAT-like_C"/>
</dbReference>
<sequence>MTLVIWAEGRLVGSDEAALSAVDHGITVGDGVFETCTVLDGRVFALTRHLARLARSARGLGLEAPDEQKVRDGVAAVLAAATHEAGPFDGRLRITVTAGVGPLGSGRVPGAQTVVVAAQDGAMAPESHSARSPWPRNERSPIAGLKTTSYAENVVALADAKAKGADESILPNTVGALCEGTGSNVFVEGGGELLTPPLESGCLAGITRALVLEWGAEAGLPVREAALDELPFSVLDDVTAGRAQLALTSSGRNVQPVTWLDGAPVAAGEITLAVREVFEKNCRERLDP</sequence>
<comment type="similarity">
    <text evidence="2 4">Belongs to the class-IV pyridoxal-phosphate-dependent aminotransferase family.</text>
</comment>
<comment type="cofactor">
    <cofactor evidence="1 5">
        <name>pyridoxal 5'-phosphate</name>
        <dbReference type="ChEBI" id="CHEBI:597326"/>
    </cofactor>
</comment>
<dbReference type="STRING" id="1300344.I598_0480"/>
<dbReference type="EMBL" id="CP014209">
    <property type="protein sequence ID" value="ANC30061.1"/>
    <property type="molecule type" value="Genomic_DNA"/>
</dbReference>
<keyword evidence="7" id="KW-1185">Reference proteome</keyword>
<evidence type="ECO:0000256" key="1">
    <source>
        <dbReference type="ARBA" id="ARBA00001933"/>
    </source>
</evidence>
<protein>
    <submittedName>
        <fullName evidence="6">D-alanine aminotransferase</fullName>
        <ecNumber evidence="6">2.6.1.21</ecNumber>
    </submittedName>
</protein>
<evidence type="ECO:0000256" key="5">
    <source>
        <dbReference type="RuleBase" id="RU004516"/>
    </source>
</evidence>
<dbReference type="PANTHER" id="PTHR42743">
    <property type="entry name" value="AMINO-ACID AMINOTRANSFERASE"/>
    <property type="match status" value="1"/>
</dbReference>
<dbReference type="InterPro" id="IPR001544">
    <property type="entry name" value="Aminotrans_IV"/>
</dbReference>
<evidence type="ECO:0000256" key="2">
    <source>
        <dbReference type="ARBA" id="ARBA00009320"/>
    </source>
</evidence>
<keyword evidence="6" id="KW-0808">Transferase</keyword>
<evidence type="ECO:0000256" key="4">
    <source>
        <dbReference type="RuleBase" id="RU004106"/>
    </source>
</evidence>
<dbReference type="Gene3D" id="3.30.470.10">
    <property type="match status" value="1"/>
</dbReference>